<comment type="subcellular location">
    <subcellularLocation>
        <location evidence="1">Membrane</location>
        <topology evidence="1">Single-pass membrane protein</topology>
    </subcellularLocation>
</comment>
<name>A0A835RQC6_VANPL</name>
<evidence type="ECO:0000256" key="9">
    <source>
        <dbReference type="PIRSR" id="PIRSR602401-1"/>
    </source>
</evidence>
<sequence>MEYLFVFFLLAGAFVVVSMRRSRKRRSPLPPGPKAIPIIGHMLMMDRLTHRELAKLANVYGGLLHLRLGFLHTVTVSTPEMAKEVLQVQDSLFSNRPATIAIAYLTYDRADMAFAHYGPFWRQMRKLCVAKLFSRKREESWASVRDAVGTTILSLAAKAGAPVNVGELVFGLTMNITLRAAFGAQSKENEEEFIAILQEFSKLFGAFNIGDFIPWLKWFDLNGVNKRLRKARSALDAFIDKIIDEHRRNPKEADSADADMVDDMLAFLGTDTQGGYLRLTEDNIKAIIMDVMFGGTETVASAIEWALAEMLRSPEELERVQAELEQVVGLDRTVHESDLNNLPYLKCVVKETLRLHPPIPLLLHETAEECTVAGYTIPAHSRVMINAWAIGRHKSSWKDADTFLPARFATGGHEAGIDFRGNFFEFIPFGSGRRSCPGMQLGLYTLELAVANLAHCFNWELPDGMKPTELPMDDVFGLTAPRASRLVAVPTPRLSFELLSA</sequence>
<dbReference type="PRINTS" id="PR00385">
    <property type="entry name" value="P450"/>
</dbReference>
<keyword evidence="6 10" id="KW-0560">Oxidoreductase</keyword>
<organism evidence="11 12">
    <name type="scientific">Vanilla planifolia</name>
    <name type="common">Vanilla</name>
    <dbReference type="NCBI Taxonomy" id="51239"/>
    <lineage>
        <taxon>Eukaryota</taxon>
        <taxon>Viridiplantae</taxon>
        <taxon>Streptophyta</taxon>
        <taxon>Embryophyta</taxon>
        <taxon>Tracheophyta</taxon>
        <taxon>Spermatophyta</taxon>
        <taxon>Magnoliopsida</taxon>
        <taxon>Liliopsida</taxon>
        <taxon>Asparagales</taxon>
        <taxon>Orchidaceae</taxon>
        <taxon>Vanilloideae</taxon>
        <taxon>Vanilleae</taxon>
        <taxon>Vanilla</taxon>
    </lineage>
</organism>
<evidence type="ECO:0000256" key="6">
    <source>
        <dbReference type="ARBA" id="ARBA00023002"/>
    </source>
</evidence>
<dbReference type="InterPro" id="IPR017972">
    <property type="entry name" value="Cyt_P450_CS"/>
</dbReference>
<dbReference type="OrthoDB" id="2789670at2759"/>
<evidence type="ECO:0000313" key="12">
    <source>
        <dbReference type="Proteomes" id="UP000639772"/>
    </source>
</evidence>
<dbReference type="Proteomes" id="UP000639772">
    <property type="component" value="Chromosome 3"/>
</dbReference>
<proteinExistence type="inferred from homology"/>
<dbReference type="CDD" id="cd11072">
    <property type="entry name" value="CYP71-like"/>
    <property type="match status" value="1"/>
</dbReference>
<protein>
    <recommendedName>
        <fullName evidence="13">Ferulate 5-hydroxylase</fullName>
    </recommendedName>
</protein>
<dbReference type="GO" id="GO:0016705">
    <property type="term" value="F:oxidoreductase activity, acting on paired donors, with incorporation or reduction of molecular oxygen"/>
    <property type="evidence" value="ECO:0007669"/>
    <property type="project" value="InterPro"/>
</dbReference>
<evidence type="ECO:0000256" key="8">
    <source>
        <dbReference type="ARBA" id="ARBA00023136"/>
    </source>
</evidence>
<dbReference type="SUPFAM" id="SSF48264">
    <property type="entry name" value="Cytochrome P450"/>
    <property type="match status" value="1"/>
</dbReference>
<dbReference type="FunFam" id="1.10.630.10:FF:000054">
    <property type="entry name" value="Cytochrome P450 84A1"/>
    <property type="match status" value="1"/>
</dbReference>
<feature type="binding site" description="axial binding residue" evidence="9">
    <location>
        <position position="436"/>
    </location>
    <ligand>
        <name>heme</name>
        <dbReference type="ChEBI" id="CHEBI:30413"/>
    </ligand>
    <ligandPart>
        <name>Fe</name>
        <dbReference type="ChEBI" id="CHEBI:18248"/>
    </ligandPart>
</feature>
<evidence type="ECO:0000256" key="7">
    <source>
        <dbReference type="ARBA" id="ARBA00023004"/>
    </source>
</evidence>
<dbReference type="EMBL" id="JADCNM010000003">
    <property type="protein sequence ID" value="KAG0490308.1"/>
    <property type="molecule type" value="Genomic_DNA"/>
</dbReference>
<accession>A0A835RQC6</accession>
<keyword evidence="7 9" id="KW-0408">Iron</keyword>
<keyword evidence="4 9" id="KW-0479">Metal-binding</keyword>
<dbReference type="GO" id="GO:0004497">
    <property type="term" value="F:monooxygenase activity"/>
    <property type="evidence" value="ECO:0007669"/>
    <property type="project" value="UniProtKB-KW"/>
</dbReference>
<keyword evidence="10" id="KW-0503">Monooxygenase</keyword>
<keyword evidence="5" id="KW-1133">Transmembrane helix</keyword>
<keyword evidence="3" id="KW-0812">Transmembrane</keyword>
<dbReference type="InterPro" id="IPR001128">
    <property type="entry name" value="Cyt_P450"/>
</dbReference>
<dbReference type="InterPro" id="IPR036396">
    <property type="entry name" value="Cyt_P450_sf"/>
</dbReference>
<dbReference type="AlphaFoldDB" id="A0A835RQC6"/>
<keyword evidence="8" id="KW-0472">Membrane</keyword>
<comment type="cofactor">
    <cofactor evidence="9">
        <name>heme</name>
        <dbReference type="ChEBI" id="CHEBI:30413"/>
    </cofactor>
</comment>
<dbReference type="GO" id="GO:0020037">
    <property type="term" value="F:heme binding"/>
    <property type="evidence" value="ECO:0007669"/>
    <property type="project" value="InterPro"/>
</dbReference>
<comment type="similarity">
    <text evidence="10">Belongs to the cytochrome P450 family.</text>
</comment>
<evidence type="ECO:0000256" key="10">
    <source>
        <dbReference type="RuleBase" id="RU000461"/>
    </source>
</evidence>
<evidence type="ECO:0000256" key="1">
    <source>
        <dbReference type="ARBA" id="ARBA00004167"/>
    </source>
</evidence>
<dbReference type="GO" id="GO:0005506">
    <property type="term" value="F:iron ion binding"/>
    <property type="evidence" value="ECO:0007669"/>
    <property type="project" value="InterPro"/>
</dbReference>
<evidence type="ECO:0000313" key="11">
    <source>
        <dbReference type="EMBL" id="KAG0490308.1"/>
    </source>
</evidence>
<keyword evidence="2 9" id="KW-0349">Heme</keyword>
<dbReference type="PANTHER" id="PTHR47945:SF5">
    <property type="entry name" value="CYTOCHROME P450 84A1-RELATED"/>
    <property type="match status" value="1"/>
</dbReference>
<reference evidence="11 12" key="1">
    <citation type="journal article" date="2020" name="Nat. Food">
        <title>A phased Vanilla planifolia genome enables genetic improvement of flavour and production.</title>
        <authorList>
            <person name="Hasing T."/>
            <person name="Tang H."/>
            <person name="Brym M."/>
            <person name="Khazi F."/>
            <person name="Huang T."/>
            <person name="Chambers A.H."/>
        </authorList>
    </citation>
    <scope>NUCLEOTIDE SEQUENCE [LARGE SCALE GENOMIC DNA]</scope>
    <source>
        <tissue evidence="11">Leaf</tissue>
    </source>
</reference>
<dbReference type="InterPro" id="IPR053062">
    <property type="entry name" value="CYP450_84A"/>
</dbReference>
<evidence type="ECO:0008006" key="13">
    <source>
        <dbReference type="Google" id="ProtNLM"/>
    </source>
</evidence>
<evidence type="ECO:0000256" key="5">
    <source>
        <dbReference type="ARBA" id="ARBA00022989"/>
    </source>
</evidence>
<dbReference type="InterPro" id="IPR002401">
    <property type="entry name" value="Cyt_P450_E_grp-I"/>
</dbReference>
<dbReference type="Gene3D" id="1.10.630.10">
    <property type="entry name" value="Cytochrome P450"/>
    <property type="match status" value="1"/>
</dbReference>
<dbReference type="PANTHER" id="PTHR47945">
    <property type="entry name" value="CYTOCHROME P450 84A1-RELATED"/>
    <property type="match status" value="1"/>
</dbReference>
<dbReference type="Pfam" id="PF00067">
    <property type="entry name" value="p450"/>
    <property type="match status" value="1"/>
</dbReference>
<dbReference type="PRINTS" id="PR00463">
    <property type="entry name" value="EP450I"/>
</dbReference>
<dbReference type="GO" id="GO:0016020">
    <property type="term" value="C:membrane"/>
    <property type="evidence" value="ECO:0007669"/>
    <property type="project" value="UniProtKB-SubCell"/>
</dbReference>
<comment type="caution">
    <text evidence="11">The sequence shown here is derived from an EMBL/GenBank/DDBJ whole genome shotgun (WGS) entry which is preliminary data.</text>
</comment>
<evidence type="ECO:0000256" key="3">
    <source>
        <dbReference type="ARBA" id="ARBA00022692"/>
    </source>
</evidence>
<evidence type="ECO:0000256" key="2">
    <source>
        <dbReference type="ARBA" id="ARBA00022617"/>
    </source>
</evidence>
<evidence type="ECO:0000256" key="4">
    <source>
        <dbReference type="ARBA" id="ARBA00022723"/>
    </source>
</evidence>
<gene>
    <name evidence="11" type="ORF">HPP92_007171</name>
</gene>
<dbReference type="PROSITE" id="PS00086">
    <property type="entry name" value="CYTOCHROME_P450"/>
    <property type="match status" value="1"/>
</dbReference>